<dbReference type="SMART" id="SM00164">
    <property type="entry name" value="TBC"/>
    <property type="match status" value="1"/>
</dbReference>
<dbReference type="PROSITE" id="PS50086">
    <property type="entry name" value="TBC_RABGAP"/>
    <property type="match status" value="1"/>
</dbReference>
<evidence type="ECO:0000313" key="5">
    <source>
        <dbReference type="Proteomes" id="UP000757232"/>
    </source>
</evidence>
<evidence type="ECO:0000259" key="3">
    <source>
        <dbReference type="PROSITE" id="PS50086"/>
    </source>
</evidence>
<dbReference type="EMBL" id="LNZH02000151">
    <property type="protein sequence ID" value="OCB89680.1"/>
    <property type="molecule type" value="Genomic_DNA"/>
</dbReference>
<name>A0A9Q5I0Z2_SANBA</name>
<keyword evidence="1" id="KW-0343">GTPase activation</keyword>
<accession>A0A9Q5I0Z2</accession>
<dbReference type="InterPro" id="IPR000195">
    <property type="entry name" value="Rab-GAP-TBC_dom"/>
</dbReference>
<dbReference type="PANTHER" id="PTHR22957">
    <property type="entry name" value="TBC1 DOMAIN FAMILY MEMBER GTPASE-ACTIVATING PROTEIN"/>
    <property type="match status" value="1"/>
</dbReference>
<feature type="region of interest" description="Disordered" evidence="2">
    <location>
        <begin position="620"/>
        <end position="804"/>
    </location>
</feature>
<keyword evidence="5" id="KW-1185">Reference proteome</keyword>
<reference evidence="4" key="1">
    <citation type="submission" date="2016-06" db="EMBL/GenBank/DDBJ databases">
        <title>Draft Genome sequence of the fungus Inonotus baumii.</title>
        <authorList>
            <person name="Zhu H."/>
            <person name="Lin W."/>
        </authorList>
    </citation>
    <scope>NUCLEOTIDE SEQUENCE</scope>
    <source>
        <strain evidence="4">821</strain>
    </source>
</reference>
<feature type="domain" description="Rab-GAP TBC" evidence="3">
    <location>
        <begin position="136"/>
        <end position="351"/>
    </location>
</feature>
<evidence type="ECO:0000256" key="2">
    <source>
        <dbReference type="SAM" id="MobiDB-lite"/>
    </source>
</evidence>
<dbReference type="SUPFAM" id="SSF47923">
    <property type="entry name" value="Ypt/Rab-GAP domain of gyp1p"/>
    <property type="match status" value="2"/>
</dbReference>
<protein>
    <recommendedName>
        <fullName evidence="3">Rab-GAP TBC domain-containing protein</fullName>
    </recommendedName>
</protein>
<feature type="compositionally biased region" description="Polar residues" evidence="2">
    <location>
        <begin position="466"/>
        <end position="481"/>
    </location>
</feature>
<feature type="compositionally biased region" description="Polar residues" evidence="2">
    <location>
        <begin position="645"/>
        <end position="656"/>
    </location>
</feature>
<dbReference type="InterPro" id="IPR035969">
    <property type="entry name" value="Rab-GAP_TBC_sf"/>
</dbReference>
<feature type="compositionally biased region" description="Low complexity" evidence="2">
    <location>
        <begin position="718"/>
        <end position="734"/>
    </location>
</feature>
<proteinExistence type="predicted"/>
<dbReference type="Proteomes" id="UP000757232">
    <property type="component" value="Unassembled WGS sequence"/>
</dbReference>
<dbReference type="PANTHER" id="PTHR22957:SF337">
    <property type="entry name" value="TBC1 DOMAIN FAMILY MEMBER 5"/>
    <property type="match status" value="1"/>
</dbReference>
<evidence type="ECO:0000313" key="4">
    <source>
        <dbReference type="EMBL" id="OCB89680.1"/>
    </source>
</evidence>
<gene>
    <name evidence="4" type="ORF">A7U60_g3157</name>
</gene>
<feature type="region of interest" description="Disordered" evidence="2">
    <location>
        <begin position="436"/>
        <end position="481"/>
    </location>
</feature>
<dbReference type="Pfam" id="PF00566">
    <property type="entry name" value="RabGAP-TBC"/>
    <property type="match status" value="2"/>
</dbReference>
<dbReference type="Gene3D" id="1.10.8.270">
    <property type="entry name" value="putative rabgap domain of human tbc1 domain family member 14 like domains"/>
    <property type="match status" value="1"/>
</dbReference>
<comment type="caution">
    <text evidence="4">The sequence shown here is derived from an EMBL/GenBank/DDBJ whole genome shotgun (WGS) entry which is preliminary data.</text>
</comment>
<feature type="region of interest" description="Disordered" evidence="2">
    <location>
        <begin position="525"/>
        <end position="552"/>
    </location>
</feature>
<dbReference type="GO" id="GO:0005096">
    <property type="term" value="F:GTPase activator activity"/>
    <property type="evidence" value="ECO:0007669"/>
    <property type="project" value="UniProtKB-KW"/>
</dbReference>
<dbReference type="Gene3D" id="1.10.472.80">
    <property type="entry name" value="Ypt/Rab-GAP domain of gyp1p, domain 3"/>
    <property type="match status" value="1"/>
</dbReference>
<organism evidence="4 5">
    <name type="scientific">Sanghuangporus baumii</name>
    <name type="common">Phellinus baumii</name>
    <dbReference type="NCBI Taxonomy" id="108892"/>
    <lineage>
        <taxon>Eukaryota</taxon>
        <taxon>Fungi</taxon>
        <taxon>Dikarya</taxon>
        <taxon>Basidiomycota</taxon>
        <taxon>Agaricomycotina</taxon>
        <taxon>Agaricomycetes</taxon>
        <taxon>Hymenochaetales</taxon>
        <taxon>Hymenochaetaceae</taxon>
        <taxon>Sanghuangporus</taxon>
    </lineage>
</organism>
<dbReference type="AlphaFoldDB" id="A0A9Q5I0Z2"/>
<feature type="compositionally biased region" description="Pro residues" evidence="2">
    <location>
        <begin position="657"/>
        <end position="668"/>
    </location>
</feature>
<dbReference type="FunFam" id="1.10.472.80:FF:000038">
    <property type="entry name" value="TBC1 domain family member 5"/>
    <property type="match status" value="1"/>
</dbReference>
<feature type="compositionally biased region" description="Polar residues" evidence="2">
    <location>
        <begin position="735"/>
        <end position="761"/>
    </location>
</feature>
<dbReference type="FunFam" id="1.10.8.270:FF:000031">
    <property type="entry name" value="TBC1 domain family member 5"/>
    <property type="match status" value="1"/>
</dbReference>
<evidence type="ECO:0000256" key="1">
    <source>
        <dbReference type="ARBA" id="ARBA00022468"/>
    </source>
</evidence>
<feature type="compositionally biased region" description="Low complexity" evidence="2">
    <location>
        <begin position="680"/>
        <end position="699"/>
    </location>
</feature>
<feature type="compositionally biased region" description="Basic and acidic residues" evidence="2">
    <location>
        <begin position="630"/>
        <end position="639"/>
    </location>
</feature>
<sequence length="804" mass="90437">MPDTSARPEPQKITAMYERIFRSGAPLSKLKDAAFGGRLLSDTPEQDGLGVAGRSLAWKLFLIPTTPLTPPASQSPAKPLLESLEGRRKEYASLLLEKMRAPDGSYEENFSVPGVAQLPQQSDEASMNLQRNNPLSLHEDNPWKDWFAAVDLRKTIRQDVERTFPDHDYFRDAEVQVQLTNILYIYSVTHSDIGYRQGMHELLAPLYYSVDYDSLDPIESPDKEIVEFCSRTWVAADAWILFSEVMEDMSCWYEWREPTPPPMPASLQNQYRHGPPEGRLELKPYIAPIVLTCQRLQSQLLKAADPLLWQAMQKAGIEPQIYGIRWLRLLLTREFSLPDAMILWDGIFSCDSTFELVPWICVAMLIRIRNQLIPADYSGQLSVLLRYPPPMDIDPASPHHAILLLRQAFALYTSPNPSTGSSVAIENRNLLNIPLEVPEPQPSPVRTRRPATRVRSSTDVRKATGPSRTPQGQNISVKQSQSLQLGFPELARGLLEKGESLGINKTLMNAVSELRKNIPELASQFIGSPPPESSNYSSFPLVTERPPEERPPWEHRTRFEMEHDIADLRALQKKMGDAVGSAVDALLQDEGEERDAETIKRIRNRKREAIESLAYVRDLLKGTTTEVDEERLYGEEEYKRRRWPPTSQGGDIKQTSSPPPRPPEPAVPARPSLEHRRQKSSPPAQSLPSHPLSSLPRTPVIVQPQPELVSMKRVAHATTLPRQRSSSSQSLSNPTIESNTFRAPWNYTKSNFSTPTLNSATLPRPPPTSQSPVSMRSEAPPSYTNQMPVRQARKASNDPLGALP</sequence>
<dbReference type="OrthoDB" id="27140at2759"/>